<proteinExistence type="predicted"/>
<accession>A0A382T7W2</accession>
<gene>
    <name evidence="1" type="ORF">METZ01_LOCUS370312</name>
</gene>
<dbReference type="EMBL" id="UINC01134122">
    <property type="protein sequence ID" value="SVD17458.1"/>
    <property type="molecule type" value="Genomic_DNA"/>
</dbReference>
<protein>
    <submittedName>
        <fullName evidence="1">Uncharacterized protein</fullName>
    </submittedName>
</protein>
<dbReference type="AlphaFoldDB" id="A0A382T7W2"/>
<organism evidence="1">
    <name type="scientific">marine metagenome</name>
    <dbReference type="NCBI Taxonomy" id="408172"/>
    <lineage>
        <taxon>unclassified sequences</taxon>
        <taxon>metagenomes</taxon>
        <taxon>ecological metagenomes</taxon>
    </lineage>
</organism>
<sequence length="49" mass="5825">MKGKVLVVWVNAYLERNLYVESDHHGRCWSVNEDVAVKLKMRTRSVLFF</sequence>
<reference evidence="1" key="1">
    <citation type="submission" date="2018-05" db="EMBL/GenBank/DDBJ databases">
        <authorList>
            <person name="Lanie J.A."/>
            <person name="Ng W.-L."/>
            <person name="Kazmierczak K.M."/>
            <person name="Andrzejewski T.M."/>
            <person name="Davidsen T.M."/>
            <person name="Wayne K.J."/>
            <person name="Tettelin H."/>
            <person name="Glass J.I."/>
            <person name="Rusch D."/>
            <person name="Podicherti R."/>
            <person name="Tsui H.-C.T."/>
            <person name="Winkler M.E."/>
        </authorList>
    </citation>
    <scope>NUCLEOTIDE SEQUENCE</scope>
</reference>
<name>A0A382T7W2_9ZZZZ</name>
<evidence type="ECO:0000313" key="1">
    <source>
        <dbReference type="EMBL" id="SVD17458.1"/>
    </source>
</evidence>